<comment type="caution">
    <text evidence="3">The sequence shown here is derived from an EMBL/GenBank/DDBJ whole genome shotgun (WGS) entry which is preliminary data.</text>
</comment>
<dbReference type="Gene3D" id="3.40.1440.10">
    <property type="entry name" value="GIY-YIG endonuclease"/>
    <property type="match status" value="1"/>
</dbReference>
<dbReference type="InterPro" id="IPR035901">
    <property type="entry name" value="GIY-YIG_endonuc_sf"/>
</dbReference>
<dbReference type="PANTHER" id="PTHR34477">
    <property type="entry name" value="UPF0213 PROTEIN YHBQ"/>
    <property type="match status" value="1"/>
</dbReference>
<dbReference type="CDD" id="cd10448">
    <property type="entry name" value="GIY-YIG_unchar_3"/>
    <property type="match status" value="1"/>
</dbReference>
<reference evidence="3" key="2">
    <citation type="submission" date="2020-09" db="EMBL/GenBank/DDBJ databases">
        <authorList>
            <person name="Sun Q."/>
            <person name="Kim S."/>
        </authorList>
    </citation>
    <scope>NUCLEOTIDE SEQUENCE</scope>
    <source>
        <strain evidence="3">KCTC 32020</strain>
    </source>
</reference>
<dbReference type="EMBL" id="BNCF01000004">
    <property type="protein sequence ID" value="GHE29806.1"/>
    <property type="molecule type" value="Genomic_DNA"/>
</dbReference>
<reference evidence="3" key="1">
    <citation type="journal article" date="2014" name="Int. J. Syst. Evol. Microbiol.">
        <title>Complete genome sequence of Corynebacterium casei LMG S-19264T (=DSM 44701T), isolated from a smear-ripened cheese.</title>
        <authorList>
            <consortium name="US DOE Joint Genome Institute (JGI-PGF)"/>
            <person name="Walter F."/>
            <person name="Albersmeier A."/>
            <person name="Kalinowski J."/>
            <person name="Ruckert C."/>
        </authorList>
    </citation>
    <scope>NUCLEOTIDE SEQUENCE</scope>
    <source>
        <strain evidence="3">KCTC 32020</strain>
    </source>
</reference>
<feature type="domain" description="GIY-YIG" evidence="2">
    <location>
        <begin position="6"/>
        <end position="77"/>
    </location>
</feature>
<dbReference type="InterPro" id="IPR050190">
    <property type="entry name" value="UPF0213_domain"/>
</dbReference>
<dbReference type="InterPro" id="IPR000305">
    <property type="entry name" value="GIY-YIG_endonuc"/>
</dbReference>
<dbReference type="GO" id="GO:0004519">
    <property type="term" value="F:endonuclease activity"/>
    <property type="evidence" value="ECO:0007669"/>
    <property type="project" value="UniProtKB-KW"/>
</dbReference>
<evidence type="ECO:0000256" key="1">
    <source>
        <dbReference type="ARBA" id="ARBA00007435"/>
    </source>
</evidence>
<name>A0A918YYB7_9GAMM</name>
<gene>
    <name evidence="3" type="ORF">GCM10007167_09550</name>
</gene>
<protein>
    <submittedName>
        <fullName evidence="3">Endonuclease</fullName>
    </submittedName>
</protein>
<keyword evidence="3" id="KW-0378">Hydrolase</keyword>
<evidence type="ECO:0000313" key="3">
    <source>
        <dbReference type="EMBL" id="GHE29806.1"/>
    </source>
</evidence>
<proteinExistence type="inferred from homology"/>
<sequence>MNRQPAVYILASGRNGTLYTGVTSDLIRRVCQHREHAVDGFTARYGVACLVWYELHATMDSAIVREKRIKKWRRAWKLALIEASNPYWNDLWPEIIGQVPVRPIGKFDPC</sequence>
<dbReference type="OrthoDB" id="9807770at2"/>
<keyword evidence="3" id="KW-0255">Endonuclease</keyword>
<dbReference type="SUPFAM" id="SSF82771">
    <property type="entry name" value="GIY-YIG endonuclease"/>
    <property type="match status" value="1"/>
</dbReference>
<dbReference type="Proteomes" id="UP000636453">
    <property type="component" value="Unassembled WGS sequence"/>
</dbReference>
<dbReference type="Pfam" id="PF01541">
    <property type="entry name" value="GIY-YIG"/>
    <property type="match status" value="1"/>
</dbReference>
<keyword evidence="4" id="KW-1185">Reference proteome</keyword>
<dbReference type="AlphaFoldDB" id="A0A918YYB7"/>
<evidence type="ECO:0000313" key="4">
    <source>
        <dbReference type="Proteomes" id="UP000636453"/>
    </source>
</evidence>
<comment type="similarity">
    <text evidence="1">Belongs to the UPF0213 family.</text>
</comment>
<organism evidence="3 4">
    <name type="scientific">Vulcaniibacterium thermophilum</name>
    <dbReference type="NCBI Taxonomy" id="1169913"/>
    <lineage>
        <taxon>Bacteria</taxon>
        <taxon>Pseudomonadati</taxon>
        <taxon>Pseudomonadota</taxon>
        <taxon>Gammaproteobacteria</taxon>
        <taxon>Lysobacterales</taxon>
        <taxon>Lysobacteraceae</taxon>
        <taxon>Vulcaniibacterium</taxon>
    </lineage>
</organism>
<dbReference type="PANTHER" id="PTHR34477:SF5">
    <property type="entry name" value="BSL5627 PROTEIN"/>
    <property type="match status" value="1"/>
</dbReference>
<evidence type="ECO:0000259" key="2">
    <source>
        <dbReference type="Pfam" id="PF01541"/>
    </source>
</evidence>
<accession>A0A918YYB7</accession>
<dbReference type="RefSeq" id="WP_146474236.1">
    <property type="nucleotide sequence ID" value="NZ_BNCF01000004.1"/>
</dbReference>
<keyword evidence="3" id="KW-0540">Nuclease</keyword>